<evidence type="ECO:0000256" key="2">
    <source>
        <dbReference type="ARBA" id="ARBA00029447"/>
    </source>
</evidence>
<dbReference type="KEGG" id="smax:FJR03_04975"/>
<dbReference type="Pfam" id="PF13682">
    <property type="entry name" value="CZB"/>
    <property type="match status" value="1"/>
</dbReference>
<dbReference type="AlphaFoldDB" id="A0A7M1AX18"/>
<evidence type="ECO:0000256" key="4">
    <source>
        <dbReference type="SAM" id="Phobius"/>
    </source>
</evidence>
<dbReference type="PANTHER" id="PTHR32089">
    <property type="entry name" value="METHYL-ACCEPTING CHEMOTAXIS PROTEIN MCPB"/>
    <property type="match status" value="1"/>
</dbReference>
<proteinExistence type="inferred from homology"/>
<evidence type="ECO:0000256" key="1">
    <source>
        <dbReference type="ARBA" id="ARBA00023224"/>
    </source>
</evidence>
<accession>A0A7M1AX18</accession>
<evidence type="ECO:0000256" key="3">
    <source>
        <dbReference type="PROSITE-ProRule" id="PRU00284"/>
    </source>
</evidence>
<evidence type="ECO:0000313" key="7">
    <source>
        <dbReference type="Proteomes" id="UP000593910"/>
    </source>
</evidence>
<name>A0A7M1AX18_9BACT</name>
<protein>
    <recommendedName>
        <fullName evidence="5">Methyl-accepting transducer domain-containing protein</fullName>
    </recommendedName>
</protein>
<dbReference type="PROSITE" id="PS50111">
    <property type="entry name" value="CHEMOTAXIS_TRANSDUC_2"/>
    <property type="match status" value="1"/>
</dbReference>
<dbReference type="InterPro" id="IPR004089">
    <property type="entry name" value="MCPsignal_dom"/>
</dbReference>
<organism evidence="6 7">
    <name type="scientific">Sulfurimonas marina</name>
    <dbReference type="NCBI Taxonomy" id="2590551"/>
    <lineage>
        <taxon>Bacteria</taxon>
        <taxon>Pseudomonadati</taxon>
        <taxon>Campylobacterota</taxon>
        <taxon>Epsilonproteobacteria</taxon>
        <taxon>Campylobacterales</taxon>
        <taxon>Sulfurimonadaceae</taxon>
        <taxon>Sulfurimonas</taxon>
    </lineage>
</organism>
<evidence type="ECO:0000259" key="5">
    <source>
        <dbReference type="PROSITE" id="PS50111"/>
    </source>
</evidence>
<keyword evidence="4" id="KW-1133">Transmembrane helix</keyword>
<feature type="transmembrane region" description="Helical" evidence="4">
    <location>
        <begin position="12"/>
        <end position="30"/>
    </location>
</feature>
<dbReference type="PANTHER" id="PTHR32089:SF112">
    <property type="entry name" value="LYSOZYME-LIKE PROTEIN-RELATED"/>
    <property type="match status" value="1"/>
</dbReference>
<dbReference type="Gene3D" id="1.20.120.1530">
    <property type="match status" value="1"/>
</dbReference>
<sequence>MKNLSSLSKIHYANIAILITVFATTAITSFMYEFHFLTMTFNLLNIFLAIFIFFYLNKVEKSLHHTQEIFENGLAGDFEIRVTNIDEKGILGKLAWDVNYFMDQLEVFVREVNTAIDYASKNKYFRRVDANGLNYTFHKTADKINAAIDAMEQEFTLQKEKNFASELGKTGKPLNVSFGMIQSQLAEGVQQLNETAEKADETAIASNQSIDEANEIITKLSTLTESIENNNHAVDSLQSRANEIGEVVNLIKDIAEQTNLLSLNAAIEAARAGEHGRGFAVVADEVRKLAERTQKATSEISISIQTLQQETGSISEAADVMSVVSDEATQMIESFKSVLDNFNLNANSMKQGSQDLESNLMVILVKIDHILFKSDAFSNVISHKGPKGLREHSSCRLTHWKAEDAKSKFGPTTSAFSKLQALHKTVHEAANRAAEIAESGYNENNNSAIIDEFVKMENSSETLFNILDQMLLEYKNNSAQTK</sequence>
<feature type="transmembrane region" description="Helical" evidence="4">
    <location>
        <begin position="36"/>
        <end position="56"/>
    </location>
</feature>
<comment type="similarity">
    <text evidence="2">Belongs to the methyl-accepting chemotaxis (MCP) protein family.</text>
</comment>
<dbReference type="SUPFAM" id="SSF58104">
    <property type="entry name" value="Methyl-accepting chemotaxis protein (MCP) signaling domain"/>
    <property type="match status" value="1"/>
</dbReference>
<dbReference type="InterPro" id="IPR004090">
    <property type="entry name" value="Chemotax_Me-accpt_rcpt"/>
</dbReference>
<dbReference type="InterPro" id="IPR025991">
    <property type="entry name" value="Chemoreceptor_zinc-bind_dom"/>
</dbReference>
<feature type="domain" description="Methyl-accepting transducer" evidence="5">
    <location>
        <begin position="183"/>
        <end position="358"/>
    </location>
</feature>
<dbReference type="SMART" id="SM00283">
    <property type="entry name" value="MA"/>
    <property type="match status" value="1"/>
</dbReference>
<keyword evidence="1 3" id="KW-0807">Transducer</keyword>
<dbReference type="Pfam" id="PF00015">
    <property type="entry name" value="MCPsignal"/>
    <property type="match status" value="1"/>
</dbReference>
<dbReference type="EMBL" id="CP041165">
    <property type="protein sequence ID" value="QOP41128.1"/>
    <property type="molecule type" value="Genomic_DNA"/>
</dbReference>
<evidence type="ECO:0000313" key="6">
    <source>
        <dbReference type="EMBL" id="QOP41128.1"/>
    </source>
</evidence>
<dbReference type="GO" id="GO:0007165">
    <property type="term" value="P:signal transduction"/>
    <property type="evidence" value="ECO:0007669"/>
    <property type="project" value="UniProtKB-KW"/>
</dbReference>
<dbReference type="PRINTS" id="PR00260">
    <property type="entry name" value="CHEMTRNSDUCR"/>
</dbReference>
<dbReference type="Proteomes" id="UP000593910">
    <property type="component" value="Chromosome"/>
</dbReference>
<keyword evidence="4" id="KW-0472">Membrane</keyword>
<reference evidence="6 7" key="1">
    <citation type="submission" date="2019-06" db="EMBL/GenBank/DDBJ databases">
        <title>Sulfurimonas gotlandica sp. nov., a chemoautotrophic and psychrotolerant epsilonproteobacterium isolated from a pelagic redoxcline, and an emended description of the genus Sulfurimonas.</title>
        <authorList>
            <person name="Wang S."/>
            <person name="Jiang L."/>
            <person name="Shao Z."/>
        </authorList>
    </citation>
    <scope>NUCLEOTIDE SEQUENCE [LARGE SCALE GENOMIC DNA]</scope>
    <source>
        <strain evidence="6 7">B2</strain>
    </source>
</reference>
<dbReference type="GO" id="GO:0004888">
    <property type="term" value="F:transmembrane signaling receptor activity"/>
    <property type="evidence" value="ECO:0007669"/>
    <property type="project" value="InterPro"/>
</dbReference>
<dbReference type="Gene3D" id="1.20.120.30">
    <property type="entry name" value="Aspartate receptor, ligand-binding domain"/>
    <property type="match status" value="1"/>
</dbReference>
<dbReference type="RefSeq" id="WP_430739132.1">
    <property type="nucleotide sequence ID" value="NZ_CP041165.1"/>
</dbReference>
<dbReference type="Gene3D" id="1.10.287.950">
    <property type="entry name" value="Methyl-accepting chemotaxis protein"/>
    <property type="match status" value="1"/>
</dbReference>
<gene>
    <name evidence="6" type="ORF">FJR03_04975</name>
</gene>
<keyword evidence="4" id="KW-0812">Transmembrane</keyword>
<dbReference type="GO" id="GO:0016020">
    <property type="term" value="C:membrane"/>
    <property type="evidence" value="ECO:0007669"/>
    <property type="project" value="InterPro"/>
</dbReference>
<keyword evidence="7" id="KW-1185">Reference proteome</keyword>
<dbReference type="GO" id="GO:0006935">
    <property type="term" value="P:chemotaxis"/>
    <property type="evidence" value="ECO:0007669"/>
    <property type="project" value="InterPro"/>
</dbReference>